<feature type="coiled-coil region" evidence="1">
    <location>
        <begin position="95"/>
        <end position="288"/>
    </location>
</feature>
<dbReference type="EMBL" id="CAXDID020000004">
    <property type="protein sequence ID" value="CAL5973209.1"/>
    <property type="molecule type" value="Genomic_DNA"/>
</dbReference>
<evidence type="ECO:0000256" key="1">
    <source>
        <dbReference type="SAM" id="Coils"/>
    </source>
</evidence>
<evidence type="ECO:0000313" key="2">
    <source>
        <dbReference type="EMBL" id="CAI9933070.1"/>
    </source>
</evidence>
<keyword evidence="4" id="KW-1185">Reference proteome</keyword>
<comment type="caution">
    <text evidence="2">The sequence shown here is derived from an EMBL/GenBank/DDBJ whole genome shotgun (WGS) entry which is preliminary data.</text>
</comment>
<sequence>MLKASVSIEKNKVVIDNNTIVQTLVSIVDILFVQQRVHEEEQNKLINAGNEQNSIVTNIYQQQQRELIGLFSRAEYQPNLDDNMLKQLSGFEVFILNLQNSYKQAQQNNIEREQEFNRLQTQNNQYSEEITSQNALIYQLRDQLQTAEQQIPLLNDQLQVQTNNFNESKLNAEKQIKLLQNELNETNLNYKQTLTNYKQLQTELLQTKENLNEKIESNENQKKQIQQLNIEIDKMQNDYIQLQNENIQLQNNVKNKQQLAQQLYKYKLKQQQTEMKMIAQLCDKQENEKELGFENIQTSTPCE</sequence>
<accession>A0AA86TXE9</accession>
<reference evidence="2" key="1">
    <citation type="submission" date="2023-06" db="EMBL/GenBank/DDBJ databases">
        <authorList>
            <person name="Kurt Z."/>
        </authorList>
    </citation>
    <scope>NUCLEOTIDE SEQUENCE</scope>
</reference>
<reference evidence="3 4" key="2">
    <citation type="submission" date="2024-07" db="EMBL/GenBank/DDBJ databases">
        <authorList>
            <person name="Akdeniz Z."/>
        </authorList>
    </citation>
    <scope>NUCLEOTIDE SEQUENCE [LARGE SCALE GENOMIC DNA]</scope>
</reference>
<evidence type="ECO:0000313" key="3">
    <source>
        <dbReference type="EMBL" id="CAL5973209.1"/>
    </source>
</evidence>
<gene>
    <name evidence="2" type="ORF">HINF_LOCUS20715</name>
    <name evidence="3" type="ORF">HINF_LOCUS2261</name>
</gene>
<proteinExistence type="predicted"/>
<organism evidence="2">
    <name type="scientific">Hexamita inflata</name>
    <dbReference type="NCBI Taxonomy" id="28002"/>
    <lineage>
        <taxon>Eukaryota</taxon>
        <taxon>Metamonada</taxon>
        <taxon>Diplomonadida</taxon>
        <taxon>Hexamitidae</taxon>
        <taxon>Hexamitinae</taxon>
        <taxon>Hexamita</taxon>
    </lineage>
</organism>
<protein>
    <submittedName>
        <fullName evidence="3">Hypothetical_protein</fullName>
    </submittedName>
</protein>
<dbReference type="AlphaFoldDB" id="A0AA86TXE9"/>
<evidence type="ECO:0000313" key="4">
    <source>
        <dbReference type="Proteomes" id="UP001642409"/>
    </source>
</evidence>
<keyword evidence="1" id="KW-0175">Coiled coil</keyword>
<dbReference type="EMBL" id="CATOUU010000531">
    <property type="protein sequence ID" value="CAI9933070.1"/>
    <property type="molecule type" value="Genomic_DNA"/>
</dbReference>
<dbReference type="Proteomes" id="UP001642409">
    <property type="component" value="Unassembled WGS sequence"/>
</dbReference>
<name>A0AA86TXE9_9EUKA</name>